<gene>
    <name evidence="2" type="ORF">E2C01_086683</name>
</gene>
<keyword evidence="3" id="KW-1185">Reference proteome</keyword>
<organism evidence="2 3">
    <name type="scientific">Portunus trituberculatus</name>
    <name type="common">Swimming crab</name>
    <name type="synonym">Neptunus trituberculatus</name>
    <dbReference type="NCBI Taxonomy" id="210409"/>
    <lineage>
        <taxon>Eukaryota</taxon>
        <taxon>Metazoa</taxon>
        <taxon>Ecdysozoa</taxon>
        <taxon>Arthropoda</taxon>
        <taxon>Crustacea</taxon>
        <taxon>Multicrustacea</taxon>
        <taxon>Malacostraca</taxon>
        <taxon>Eumalacostraca</taxon>
        <taxon>Eucarida</taxon>
        <taxon>Decapoda</taxon>
        <taxon>Pleocyemata</taxon>
        <taxon>Brachyura</taxon>
        <taxon>Eubrachyura</taxon>
        <taxon>Portunoidea</taxon>
        <taxon>Portunidae</taxon>
        <taxon>Portuninae</taxon>
        <taxon>Portunus</taxon>
    </lineage>
</organism>
<evidence type="ECO:0000256" key="1">
    <source>
        <dbReference type="SAM" id="MobiDB-lite"/>
    </source>
</evidence>
<evidence type="ECO:0000313" key="3">
    <source>
        <dbReference type="Proteomes" id="UP000324222"/>
    </source>
</evidence>
<proteinExistence type="predicted"/>
<dbReference type="EMBL" id="VSRR010088458">
    <property type="protein sequence ID" value="MPC91633.1"/>
    <property type="molecule type" value="Genomic_DNA"/>
</dbReference>
<sequence length="116" mass="12582">MQSFSRRLGSRSPVVRGDQLTLGCWSMWQLDKWRKGRKCVGRLKHIALSDQESERCEERHWDGGAGVCGEDEAALCVSVCMSVRVCRVPRSRSAGEGGRNVGSSSSPLGLGATKGS</sequence>
<feature type="region of interest" description="Disordered" evidence="1">
    <location>
        <begin position="91"/>
        <end position="116"/>
    </location>
</feature>
<reference evidence="2 3" key="1">
    <citation type="submission" date="2019-05" db="EMBL/GenBank/DDBJ databases">
        <title>Another draft genome of Portunus trituberculatus and its Hox gene families provides insights of decapod evolution.</title>
        <authorList>
            <person name="Jeong J.-H."/>
            <person name="Song I."/>
            <person name="Kim S."/>
            <person name="Choi T."/>
            <person name="Kim D."/>
            <person name="Ryu S."/>
            <person name="Kim W."/>
        </authorList>
    </citation>
    <scope>NUCLEOTIDE SEQUENCE [LARGE SCALE GENOMIC DNA]</scope>
    <source>
        <tissue evidence="2">Muscle</tissue>
    </source>
</reference>
<protein>
    <submittedName>
        <fullName evidence="2">Uncharacterized protein</fullName>
    </submittedName>
</protein>
<evidence type="ECO:0000313" key="2">
    <source>
        <dbReference type="EMBL" id="MPC91633.1"/>
    </source>
</evidence>
<dbReference type="AlphaFoldDB" id="A0A5B7JB76"/>
<comment type="caution">
    <text evidence="2">The sequence shown here is derived from an EMBL/GenBank/DDBJ whole genome shotgun (WGS) entry which is preliminary data.</text>
</comment>
<name>A0A5B7JB76_PORTR</name>
<dbReference type="Proteomes" id="UP000324222">
    <property type="component" value="Unassembled WGS sequence"/>
</dbReference>
<accession>A0A5B7JB76</accession>